<protein>
    <submittedName>
        <fullName evidence="2">Uncharacterized protein</fullName>
    </submittedName>
</protein>
<sequence length="164" mass="18512">MHPNCQDRQCTCSDTARMKAVSKTWDRYNSVIRYQCNTCDNSVEIIPLSHIGYTLTVGVLALLFIIYIFVIKTHDAGFWTYTIVGSLIVYQLFTTTAHCLAHHLHPLALKPKAPVFQVRKTNLRTRIEGMSFLSGVFLPIILGGFILGVALMLGVLHDLYFPRP</sequence>
<name>A0A3T0N3W0_9RHOB</name>
<dbReference type="EMBL" id="CP033219">
    <property type="protein sequence ID" value="AZV78723.1"/>
    <property type="molecule type" value="Genomic_DNA"/>
</dbReference>
<feature type="transmembrane region" description="Helical" evidence="1">
    <location>
        <begin position="76"/>
        <end position="93"/>
    </location>
</feature>
<accession>A0A3T0N3W0</accession>
<feature type="transmembrane region" description="Helical" evidence="1">
    <location>
        <begin position="132"/>
        <end position="156"/>
    </location>
</feature>
<dbReference type="AlphaFoldDB" id="A0A3T0N3W0"/>
<keyword evidence="3" id="KW-1185">Reference proteome</keyword>
<keyword evidence="1" id="KW-0472">Membrane</keyword>
<evidence type="ECO:0000313" key="3">
    <source>
        <dbReference type="Proteomes" id="UP000283063"/>
    </source>
</evidence>
<feature type="transmembrane region" description="Helical" evidence="1">
    <location>
        <begin position="51"/>
        <end position="70"/>
    </location>
</feature>
<evidence type="ECO:0000313" key="2">
    <source>
        <dbReference type="EMBL" id="AZV78723.1"/>
    </source>
</evidence>
<organism evidence="2 3">
    <name type="scientific">Parasedimentitalea marina</name>
    <dbReference type="NCBI Taxonomy" id="2483033"/>
    <lineage>
        <taxon>Bacteria</taxon>
        <taxon>Pseudomonadati</taxon>
        <taxon>Pseudomonadota</taxon>
        <taxon>Alphaproteobacteria</taxon>
        <taxon>Rhodobacterales</taxon>
        <taxon>Paracoccaceae</taxon>
        <taxon>Parasedimentitalea</taxon>
    </lineage>
</organism>
<evidence type="ECO:0000256" key="1">
    <source>
        <dbReference type="SAM" id="Phobius"/>
    </source>
</evidence>
<dbReference type="KEGG" id="sedi:EBB79_13140"/>
<gene>
    <name evidence="2" type="ORF">EBB79_13140</name>
</gene>
<reference evidence="2 3" key="1">
    <citation type="submission" date="2018-10" db="EMBL/GenBank/DDBJ databases">
        <title>Parasedimentitalea marina sp. nov., a psychrophilic bacterium isolated from deep seawater of the New Britain Trench.</title>
        <authorList>
            <person name="Cao J."/>
        </authorList>
    </citation>
    <scope>NUCLEOTIDE SEQUENCE [LARGE SCALE GENOMIC DNA]</scope>
    <source>
        <strain evidence="2 3">W43</strain>
    </source>
</reference>
<dbReference type="Proteomes" id="UP000283063">
    <property type="component" value="Chromosome"/>
</dbReference>
<keyword evidence="1" id="KW-1133">Transmembrane helix</keyword>
<keyword evidence="1" id="KW-0812">Transmembrane</keyword>
<proteinExistence type="predicted"/>